<gene>
    <name evidence="1" type="ORF">BV22DRAFT_1051497</name>
</gene>
<proteinExistence type="predicted"/>
<keyword evidence="2" id="KW-1185">Reference proteome</keyword>
<comment type="caution">
    <text evidence="1">The sequence shown here is derived from an EMBL/GenBank/DDBJ whole genome shotgun (WGS) entry which is preliminary data.</text>
</comment>
<evidence type="ECO:0000313" key="2">
    <source>
        <dbReference type="Proteomes" id="UP000790709"/>
    </source>
</evidence>
<sequence>MTVRRVNSLAVTWCGFHTHLAPLYELIIAQLTFPTPPGNIPRPPPISWCYLECARVHGALILPHGPHHVTRRLASLLQQGLERDMDAFVNHNGNQEAELQRLRHLFATSWKFNILALDCVQKILVYVSALEAELEPETWEGALCELGVQTDVERYQRIKTWIESIQQIHTAERAATKRHVRPEVGLLGKRKRDDECDSDEQQDNNAGDTLQQDKNAALELRKPEASGRNTAQAAGTTPNVAHPDTRGRPRESRNTNATVAPEAGYSDGDGLLVGDQRMGDEENAAGQEDDCDDTDTSITQWNADRRNSVVEWVEDIRAKRRRISKGDVC</sequence>
<organism evidence="1 2">
    <name type="scientific">Leucogyrophana mollusca</name>
    <dbReference type="NCBI Taxonomy" id="85980"/>
    <lineage>
        <taxon>Eukaryota</taxon>
        <taxon>Fungi</taxon>
        <taxon>Dikarya</taxon>
        <taxon>Basidiomycota</taxon>
        <taxon>Agaricomycotina</taxon>
        <taxon>Agaricomycetes</taxon>
        <taxon>Agaricomycetidae</taxon>
        <taxon>Boletales</taxon>
        <taxon>Boletales incertae sedis</taxon>
        <taxon>Leucogyrophana</taxon>
    </lineage>
</organism>
<evidence type="ECO:0000313" key="1">
    <source>
        <dbReference type="EMBL" id="KAH7918805.1"/>
    </source>
</evidence>
<protein>
    <submittedName>
        <fullName evidence="1">Uncharacterized protein</fullName>
    </submittedName>
</protein>
<accession>A0ACB8AZG4</accession>
<reference evidence="1" key="1">
    <citation type="journal article" date="2021" name="New Phytol.">
        <title>Evolutionary innovations through gain and loss of genes in the ectomycorrhizal Boletales.</title>
        <authorList>
            <person name="Wu G."/>
            <person name="Miyauchi S."/>
            <person name="Morin E."/>
            <person name="Kuo A."/>
            <person name="Drula E."/>
            <person name="Varga T."/>
            <person name="Kohler A."/>
            <person name="Feng B."/>
            <person name="Cao Y."/>
            <person name="Lipzen A."/>
            <person name="Daum C."/>
            <person name="Hundley H."/>
            <person name="Pangilinan J."/>
            <person name="Johnson J."/>
            <person name="Barry K."/>
            <person name="LaButti K."/>
            <person name="Ng V."/>
            <person name="Ahrendt S."/>
            <person name="Min B."/>
            <person name="Choi I.G."/>
            <person name="Park H."/>
            <person name="Plett J.M."/>
            <person name="Magnuson J."/>
            <person name="Spatafora J.W."/>
            <person name="Nagy L.G."/>
            <person name="Henrissat B."/>
            <person name="Grigoriev I.V."/>
            <person name="Yang Z.L."/>
            <person name="Xu J."/>
            <person name="Martin F.M."/>
        </authorList>
    </citation>
    <scope>NUCLEOTIDE SEQUENCE</scope>
    <source>
        <strain evidence="1">KUC20120723A-06</strain>
    </source>
</reference>
<dbReference type="Proteomes" id="UP000790709">
    <property type="component" value="Unassembled WGS sequence"/>
</dbReference>
<name>A0ACB8AZG4_9AGAM</name>
<dbReference type="EMBL" id="MU266732">
    <property type="protein sequence ID" value="KAH7918805.1"/>
    <property type="molecule type" value="Genomic_DNA"/>
</dbReference>